<accession>A0A6A6DZ77</accession>
<dbReference type="Proteomes" id="UP000800200">
    <property type="component" value="Unassembled WGS sequence"/>
</dbReference>
<evidence type="ECO:0000313" key="2">
    <source>
        <dbReference type="Proteomes" id="UP000800200"/>
    </source>
</evidence>
<evidence type="ECO:0000313" key="1">
    <source>
        <dbReference type="EMBL" id="KAF2184991.1"/>
    </source>
</evidence>
<gene>
    <name evidence="1" type="ORF">K469DRAFT_168171</name>
</gene>
<dbReference type="EMBL" id="ML994635">
    <property type="protein sequence ID" value="KAF2184991.1"/>
    <property type="molecule type" value="Genomic_DNA"/>
</dbReference>
<evidence type="ECO:0008006" key="3">
    <source>
        <dbReference type="Google" id="ProtNLM"/>
    </source>
</evidence>
<dbReference type="OrthoDB" id="341259at2759"/>
<organism evidence="1 2">
    <name type="scientific">Zopfia rhizophila CBS 207.26</name>
    <dbReference type="NCBI Taxonomy" id="1314779"/>
    <lineage>
        <taxon>Eukaryota</taxon>
        <taxon>Fungi</taxon>
        <taxon>Dikarya</taxon>
        <taxon>Ascomycota</taxon>
        <taxon>Pezizomycotina</taxon>
        <taxon>Dothideomycetes</taxon>
        <taxon>Dothideomycetes incertae sedis</taxon>
        <taxon>Zopfiaceae</taxon>
        <taxon>Zopfia</taxon>
    </lineage>
</organism>
<sequence length="375" mass="42831">MAQSKLYHEALARFKKDAEAVYQDSKDRAILYDFLKEKGTPEDAKKAAEGLQIEAGSKYGSRKVGDTKIPQEWISNILDNIGNFIQLGDYATTGAPESVGLAWYAIRLTLSAIQNNYELYNFFGAGLSNISEIMIIIPHYDRLYDERDRRGWKPSPVVDKLFKDIIETYAAVLDFSLSIKRHLNGGVMDKIRHGIKDFFNLQKGKFEGKLAAIAMLKKKILEGCKAAFQERSLEGLDGMKDVMSGVRATVDGIRAFQPTLQRFHDEQLAKIDELQKYFAKFDEKLDGFEDNIKAWAKPKTPWELAVQEFDKINTKLKPMNDTRGAFRALAERRFPGTCEWVFDEGIYDPYYQWHQCQTGNLYCFTGREGIHIQGV</sequence>
<proteinExistence type="predicted"/>
<keyword evidence="2" id="KW-1185">Reference proteome</keyword>
<protein>
    <recommendedName>
        <fullName evidence="3">NWD NACHT-NTPase N-terminal domain-containing protein</fullName>
    </recommendedName>
</protein>
<reference evidence="1" key="1">
    <citation type="journal article" date="2020" name="Stud. Mycol.">
        <title>101 Dothideomycetes genomes: a test case for predicting lifestyles and emergence of pathogens.</title>
        <authorList>
            <person name="Haridas S."/>
            <person name="Albert R."/>
            <person name="Binder M."/>
            <person name="Bloem J."/>
            <person name="Labutti K."/>
            <person name="Salamov A."/>
            <person name="Andreopoulos B."/>
            <person name="Baker S."/>
            <person name="Barry K."/>
            <person name="Bills G."/>
            <person name="Bluhm B."/>
            <person name="Cannon C."/>
            <person name="Castanera R."/>
            <person name="Culley D."/>
            <person name="Daum C."/>
            <person name="Ezra D."/>
            <person name="Gonzalez J."/>
            <person name="Henrissat B."/>
            <person name="Kuo A."/>
            <person name="Liang C."/>
            <person name="Lipzen A."/>
            <person name="Lutzoni F."/>
            <person name="Magnuson J."/>
            <person name="Mondo S."/>
            <person name="Nolan M."/>
            <person name="Ohm R."/>
            <person name="Pangilinan J."/>
            <person name="Park H.-J."/>
            <person name="Ramirez L."/>
            <person name="Alfaro M."/>
            <person name="Sun H."/>
            <person name="Tritt A."/>
            <person name="Yoshinaga Y."/>
            <person name="Zwiers L.-H."/>
            <person name="Turgeon B."/>
            <person name="Goodwin S."/>
            <person name="Spatafora J."/>
            <person name="Crous P."/>
            <person name="Grigoriev I."/>
        </authorList>
    </citation>
    <scope>NUCLEOTIDE SEQUENCE</scope>
    <source>
        <strain evidence="1">CBS 207.26</strain>
    </source>
</reference>
<name>A0A6A6DZ77_9PEZI</name>
<dbReference type="AlphaFoldDB" id="A0A6A6DZ77"/>